<dbReference type="eggNOG" id="ENOG5031FT7">
    <property type="taxonomic scope" value="Bacteria"/>
</dbReference>
<protein>
    <recommendedName>
        <fullName evidence="3">DUF3990 domain-containing protein</fullName>
    </recommendedName>
</protein>
<dbReference type="SUPFAM" id="SSF56399">
    <property type="entry name" value="ADP-ribosylation"/>
    <property type="match status" value="1"/>
</dbReference>
<gene>
    <name evidence="1" type="ORF">Cha6605_3549</name>
</gene>
<reference evidence="1 2" key="1">
    <citation type="submission" date="2012-05" db="EMBL/GenBank/DDBJ databases">
        <title>Finished chromosome of genome of Chamaesiphon sp. PCC 6605.</title>
        <authorList>
            <consortium name="US DOE Joint Genome Institute"/>
            <person name="Gugger M."/>
            <person name="Coursin T."/>
            <person name="Rippka R."/>
            <person name="Tandeau De Marsac N."/>
            <person name="Huntemann M."/>
            <person name="Wei C.-L."/>
            <person name="Han J."/>
            <person name="Detter J.C."/>
            <person name="Han C."/>
            <person name="Tapia R."/>
            <person name="Chen A."/>
            <person name="Kyrpides N."/>
            <person name="Mavromatis K."/>
            <person name="Markowitz V."/>
            <person name="Szeto E."/>
            <person name="Ivanova N."/>
            <person name="Pagani I."/>
            <person name="Pati A."/>
            <person name="Goodwin L."/>
            <person name="Nordberg H.P."/>
            <person name="Cantor M.N."/>
            <person name="Hua S.X."/>
            <person name="Woyke T."/>
            <person name="Kerfeld C.A."/>
        </authorList>
    </citation>
    <scope>NUCLEOTIDE SEQUENCE [LARGE SCALE GENOMIC DNA]</scope>
    <source>
        <strain evidence="2">ATCC 27169 / PCC 6605</strain>
    </source>
</reference>
<dbReference type="EMBL" id="CP003600">
    <property type="protein sequence ID" value="AFY94538.1"/>
    <property type="molecule type" value="Genomic_DNA"/>
</dbReference>
<organism evidence="1 2">
    <name type="scientific">Chamaesiphon minutus (strain ATCC 27169 / PCC 6605)</name>
    <dbReference type="NCBI Taxonomy" id="1173020"/>
    <lineage>
        <taxon>Bacteria</taxon>
        <taxon>Bacillati</taxon>
        <taxon>Cyanobacteriota</taxon>
        <taxon>Cyanophyceae</taxon>
        <taxon>Gomontiellales</taxon>
        <taxon>Chamaesiphonaceae</taxon>
        <taxon>Chamaesiphon</taxon>
    </lineage>
</organism>
<dbReference type="Proteomes" id="UP000010366">
    <property type="component" value="Chromosome"/>
</dbReference>
<dbReference type="KEGG" id="cmp:Cha6605_3549"/>
<evidence type="ECO:0008006" key="3">
    <source>
        <dbReference type="Google" id="ProtNLM"/>
    </source>
</evidence>
<dbReference type="STRING" id="1173020.Cha6605_3549"/>
<dbReference type="Gene3D" id="3.90.175.10">
    <property type="entry name" value="Diphtheria Toxin, domain 1"/>
    <property type="match status" value="1"/>
</dbReference>
<dbReference type="AlphaFoldDB" id="K9UIP9"/>
<dbReference type="HOGENOM" id="CLU_1324811_0_0_3"/>
<accession>K9UIP9</accession>
<name>K9UIP9_CHAP6</name>
<dbReference type="OrthoDB" id="274805at2"/>
<dbReference type="RefSeq" id="WP_015160664.1">
    <property type="nucleotide sequence ID" value="NC_019697.1"/>
</dbReference>
<sequence length="177" mass="20349">MNDRIEVYGYHGTSQTKAASILKNGFLSSDNDYDWLGTGIYFFQDAPMRAKKWATEMHPDEPAVICSLIELDNCIDLFDIMWFPILKNVYNLFDEEYRSTNRPFPKQNPSRSKAHRLDCAFFNYASQFLSRQGQIVTSIRAVFVEGECIFPDSAIFDLAHVQIAVRNPAVIKESYLV</sequence>
<evidence type="ECO:0000313" key="2">
    <source>
        <dbReference type="Proteomes" id="UP000010366"/>
    </source>
</evidence>
<keyword evidence="2" id="KW-1185">Reference proteome</keyword>
<evidence type="ECO:0000313" key="1">
    <source>
        <dbReference type="EMBL" id="AFY94538.1"/>
    </source>
</evidence>
<proteinExistence type="predicted"/>